<dbReference type="Proteomes" id="UP000193553">
    <property type="component" value="Unassembled WGS sequence"/>
</dbReference>
<reference evidence="4 5" key="1">
    <citation type="submission" date="2017-03" db="EMBL/GenBank/DDBJ databases">
        <title>Whole genome sequences of fourteen strains of Bradyrhizobium canariense and one strain of Bradyrhizobium japonicum isolated from Lupinus (Papilionoideae: Genisteae) species in Algeria.</title>
        <authorList>
            <person name="Crovadore J."/>
            <person name="Chekireb D."/>
            <person name="Brachmann A."/>
            <person name="Chablais R."/>
            <person name="Cochard B."/>
            <person name="Lefort F."/>
        </authorList>
    </citation>
    <scope>NUCLEOTIDE SEQUENCE [LARGE SCALE GENOMIC DNA]</scope>
    <source>
        <strain evidence="4 5">UBMA195</strain>
    </source>
</reference>
<feature type="DNA-binding region" description="OmpR/PhoB-type" evidence="2">
    <location>
        <begin position="31"/>
        <end position="129"/>
    </location>
</feature>
<dbReference type="SUPFAM" id="SSF46894">
    <property type="entry name" value="C-terminal effector domain of the bipartite response regulators"/>
    <property type="match status" value="1"/>
</dbReference>
<gene>
    <name evidence="4" type="ORF">BSZ18_11730</name>
</gene>
<dbReference type="Gene3D" id="1.10.10.10">
    <property type="entry name" value="Winged helix-like DNA-binding domain superfamily/Winged helix DNA-binding domain"/>
    <property type="match status" value="1"/>
</dbReference>
<dbReference type="Gene3D" id="3.40.50.300">
    <property type="entry name" value="P-loop containing nucleotide triphosphate hydrolases"/>
    <property type="match status" value="1"/>
</dbReference>
<organism evidence="4 5">
    <name type="scientific">Bradyrhizobium canariense</name>
    <dbReference type="NCBI Taxonomy" id="255045"/>
    <lineage>
        <taxon>Bacteria</taxon>
        <taxon>Pseudomonadati</taxon>
        <taxon>Pseudomonadota</taxon>
        <taxon>Alphaproteobacteria</taxon>
        <taxon>Hyphomicrobiales</taxon>
        <taxon>Nitrobacteraceae</taxon>
        <taxon>Bradyrhizobium</taxon>
    </lineage>
</organism>
<evidence type="ECO:0000313" key="5">
    <source>
        <dbReference type="Proteomes" id="UP000193553"/>
    </source>
</evidence>
<dbReference type="Pfam" id="PF00486">
    <property type="entry name" value="Trans_reg_C"/>
    <property type="match status" value="1"/>
</dbReference>
<dbReference type="InterPro" id="IPR058852">
    <property type="entry name" value="HTH_77"/>
</dbReference>
<dbReference type="AlphaFoldDB" id="A0A1X3H9E3"/>
<dbReference type="RefSeq" id="WP_085357486.1">
    <property type="nucleotide sequence ID" value="NZ_NAFD01000171.1"/>
</dbReference>
<protein>
    <recommendedName>
        <fullName evidence="3">OmpR/PhoB-type domain-containing protein</fullName>
    </recommendedName>
</protein>
<dbReference type="InterPro" id="IPR016032">
    <property type="entry name" value="Sig_transdc_resp-reg_C-effctor"/>
</dbReference>
<feature type="domain" description="OmpR/PhoB-type" evidence="3">
    <location>
        <begin position="31"/>
        <end position="129"/>
    </location>
</feature>
<dbReference type="GO" id="GO:0006355">
    <property type="term" value="P:regulation of DNA-templated transcription"/>
    <property type="evidence" value="ECO:0007669"/>
    <property type="project" value="InterPro"/>
</dbReference>
<dbReference type="InterPro" id="IPR001867">
    <property type="entry name" value="OmpR/PhoB-type_DNA-bd"/>
</dbReference>
<dbReference type="SUPFAM" id="SSF52540">
    <property type="entry name" value="P-loop containing nucleoside triphosphate hydrolases"/>
    <property type="match status" value="1"/>
</dbReference>
<accession>A0A1X3H9E3</accession>
<dbReference type="CDD" id="cd00383">
    <property type="entry name" value="trans_reg_C"/>
    <property type="match status" value="1"/>
</dbReference>
<dbReference type="InterPro" id="IPR036388">
    <property type="entry name" value="WH-like_DNA-bd_sf"/>
</dbReference>
<dbReference type="PANTHER" id="PTHR47691:SF3">
    <property type="entry name" value="HTH-TYPE TRANSCRIPTIONAL REGULATOR RV0890C-RELATED"/>
    <property type="match status" value="1"/>
</dbReference>
<dbReference type="PROSITE" id="PS51755">
    <property type="entry name" value="OMPR_PHOB"/>
    <property type="match status" value="1"/>
</dbReference>
<dbReference type="Pfam" id="PF25872">
    <property type="entry name" value="HTH_77"/>
    <property type="match status" value="1"/>
</dbReference>
<name>A0A1X3H9E3_9BRAD</name>
<comment type="caution">
    <text evidence="4">The sequence shown here is derived from an EMBL/GenBank/DDBJ whole genome shotgun (WGS) entry which is preliminary data.</text>
</comment>
<dbReference type="SMART" id="SM00862">
    <property type="entry name" value="Trans_reg_C"/>
    <property type="match status" value="1"/>
</dbReference>
<evidence type="ECO:0000256" key="1">
    <source>
        <dbReference type="ARBA" id="ARBA00023125"/>
    </source>
</evidence>
<dbReference type="GO" id="GO:0003677">
    <property type="term" value="F:DNA binding"/>
    <property type="evidence" value="ECO:0007669"/>
    <property type="project" value="UniProtKB-UniRule"/>
</dbReference>
<dbReference type="GO" id="GO:0000160">
    <property type="term" value="P:phosphorelay signal transduction system"/>
    <property type="evidence" value="ECO:0007669"/>
    <property type="project" value="InterPro"/>
</dbReference>
<dbReference type="InterPro" id="IPR011990">
    <property type="entry name" value="TPR-like_helical_dom_sf"/>
</dbReference>
<sequence length="972" mass="105174">MARSPVANRRFTGGKGVRASGTTDLDLAPREDLFSFGPFTLSPAERLLCRNGKAIQLGARALDILIALADNAGQVVRKKDLAARVWPGLAVEEPCIRFHIAELRKALGDGSAGARYVVTLTGQGYCLVAPVIHSSAPTKPASLDLPPHQHSMLPRPLARMVGRNETVAEISSQLLTTRFVTILGAGGMGKTTVALAVSHGLLATFDGAVYFVDFGTINDPSLVPSALASALGLLVHASDPIPSLMKFLRARRPLLVFDSCETIIDAAAALADRINQEAPDVHILATSREAMRAEREYIHWLSPLQGPPDDAELTAAQALTYPAAQLFVERLIARGQRFELRDADAPMLAKLCRKLDGVALAIELAAGSLNAHALDGIVNLLDSRLILFWMGRRSATPRHQTLCATLDWSYALLPERERVVLCRLSVFTGTFTVDAAQVLSPNDDAMVLPSIASLVTKSLIAVVCDGGTTRYRLLDMTRVYMLEKLHACGERDEISRKHAAYYQELIDSLARLPAVGAEVYREHLTNVRAALDWCFGAGCRELGITLAASSTQLFLQLSLLTECHCWAGRAIAELGQARGTRVELILQSAFGLSLMLVEGNSAEARAAFLRAIALAEQLGDVASQLRLLVRLHFFTERIGEFQAALALAQRGERVSQELGDPQGIAAAHSMLGSSYHIMGNHSEARPHLEAAAAPTQASPCAVTSNYGFDPCSRAAVVLARTLWVLGFSDQATVLATRTVAAAEASGHPIPICIALIWAVSTYFGTAEWAKAQESIDKFNFYADRYSLDSYHAVGVGATGKLLVKRGDAEAGVELLARSLQALHSGQYELHTAAFNSALAEGWSMLGQFDRALTMIDNTISLVKTAGNVFRLPELLRLKGLILSSRRSPDPDSGEEYLLEALQLAGRQSALAWQLRTALDTAGLWLAKKRSMDAYNVLAPIYGRFTEGFQRPDLIEARRLLDGIEQSRISRPS</sequence>
<dbReference type="EMBL" id="NAFI01000164">
    <property type="protein sequence ID" value="OSJ12971.1"/>
    <property type="molecule type" value="Genomic_DNA"/>
</dbReference>
<proteinExistence type="predicted"/>
<evidence type="ECO:0000313" key="4">
    <source>
        <dbReference type="EMBL" id="OSJ12971.1"/>
    </source>
</evidence>
<keyword evidence="1 2" id="KW-0238">DNA-binding</keyword>
<evidence type="ECO:0000259" key="3">
    <source>
        <dbReference type="PROSITE" id="PS51755"/>
    </source>
</evidence>
<dbReference type="InterPro" id="IPR027417">
    <property type="entry name" value="P-loop_NTPase"/>
</dbReference>
<evidence type="ECO:0000256" key="2">
    <source>
        <dbReference type="PROSITE-ProRule" id="PRU01091"/>
    </source>
</evidence>
<dbReference type="OrthoDB" id="4473689at2"/>
<dbReference type="SUPFAM" id="SSF48452">
    <property type="entry name" value="TPR-like"/>
    <property type="match status" value="2"/>
</dbReference>
<dbReference type="PANTHER" id="PTHR47691">
    <property type="entry name" value="REGULATOR-RELATED"/>
    <property type="match status" value="1"/>
</dbReference>
<dbReference type="Gene3D" id="1.25.40.10">
    <property type="entry name" value="Tetratricopeptide repeat domain"/>
    <property type="match status" value="1"/>
</dbReference>